<evidence type="ECO:0000259" key="5">
    <source>
        <dbReference type="Pfam" id="PF01497"/>
    </source>
</evidence>
<protein>
    <submittedName>
        <fullName evidence="6">Peptidoglycan-binding protein</fullName>
    </submittedName>
</protein>
<dbReference type="SUPFAM" id="SSF47090">
    <property type="entry name" value="PGBD-like"/>
    <property type="match status" value="1"/>
</dbReference>
<dbReference type="PROSITE" id="PS51257">
    <property type="entry name" value="PROKAR_LIPOPROTEIN"/>
    <property type="match status" value="1"/>
</dbReference>
<evidence type="ECO:0000256" key="3">
    <source>
        <dbReference type="SAM" id="SignalP"/>
    </source>
</evidence>
<feature type="signal peptide" evidence="3">
    <location>
        <begin position="1"/>
        <end position="22"/>
    </location>
</feature>
<feature type="domain" description="Fe/B12 periplasmic-binding" evidence="5">
    <location>
        <begin position="173"/>
        <end position="273"/>
    </location>
</feature>
<reference evidence="6" key="1">
    <citation type="submission" date="2019-04" db="EMBL/GenBank/DDBJ databases">
        <title>Evolution of Biomass-Degrading Anaerobic Consortia Revealed by Metagenomics.</title>
        <authorList>
            <person name="Peng X."/>
        </authorList>
    </citation>
    <scope>NUCLEOTIDE SEQUENCE</scope>
    <source>
        <strain evidence="6">SIG551</strain>
    </source>
</reference>
<dbReference type="InterPro" id="IPR002477">
    <property type="entry name" value="Peptidoglycan-bd-like"/>
</dbReference>
<comment type="caution">
    <text evidence="6">The sequence shown here is derived from an EMBL/GenBank/DDBJ whole genome shotgun (WGS) entry which is preliminary data.</text>
</comment>
<feature type="chain" id="PRO_5039168062" evidence="3">
    <location>
        <begin position="23"/>
        <end position="422"/>
    </location>
</feature>
<dbReference type="InterPro" id="IPR002491">
    <property type="entry name" value="ABC_transptr_periplasmic_BD"/>
</dbReference>
<dbReference type="AlphaFoldDB" id="A0A928Q3Z2"/>
<dbReference type="InterPro" id="IPR050902">
    <property type="entry name" value="ABC_Transporter_SBP"/>
</dbReference>
<evidence type="ECO:0000256" key="2">
    <source>
        <dbReference type="SAM" id="MobiDB-lite"/>
    </source>
</evidence>
<keyword evidence="3" id="KW-0732">Signal</keyword>
<feature type="region of interest" description="Disordered" evidence="2">
    <location>
        <begin position="301"/>
        <end position="357"/>
    </location>
</feature>
<comment type="similarity">
    <text evidence="1">Belongs to the bacterial solute-binding protein 8 family.</text>
</comment>
<dbReference type="EMBL" id="SVNY01000001">
    <property type="protein sequence ID" value="MBE6832232.1"/>
    <property type="molecule type" value="Genomic_DNA"/>
</dbReference>
<evidence type="ECO:0000313" key="6">
    <source>
        <dbReference type="EMBL" id="MBE6832232.1"/>
    </source>
</evidence>
<dbReference type="Pfam" id="PF01471">
    <property type="entry name" value="PG_binding_1"/>
    <property type="match status" value="1"/>
</dbReference>
<evidence type="ECO:0000259" key="4">
    <source>
        <dbReference type="Pfam" id="PF01471"/>
    </source>
</evidence>
<dbReference type="InterPro" id="IPR036366">
    <property type="entry name" value="PGBDSf"/>
</dbReference>
<feature type="compositionally biased region" description="Low complexity" evidence="2">
    <location>
        <begin position="304"/>
        <end position="340"/>
    </location>
</feature>
<dbReference type="PANTHER" id="PTHR30535:SF34">
    <property type="entry name" value="MOLYBDATE-BINDING PROTEIN MOLA"/>
    <property type="match status" value="1"/>
</dbReference>
<dbReference type="SUPFAM" id="SSF53807">
    <property type="entry name" value="Helical backbone' metal receptor"/>
    <property type="match status" value="1"/>
</dbReference>
<dbReference type="PANTHER" id="PTHR30535">
    <property type="entry name" value="VITAMIN B12-BINDING PROTEIN"/>
    <property type="match status" value="1"/>
</dbReference>
<gene>
    <name evidence="6" type="ORF">E7512_01385</name>
</gene>
<sequence length="422" mass="43689">MGQLKRMIAGLLSAVLIVSAFTGCSSKGDISSGAAKQDFPVTIGTVTLKSEPAGVAVFSPNLADVILAMGYEISLKAKSNDCDQEDLSVLPNVDPSDPAAVKATGATLALFGANPGDGITAALQKEGILSLILPAAASRSDLERLYSEVGAAIKGGSTGYQKGIKTANNIYLTLDDITRVIPETDSPVTVCYLYDAKGKAATGDMLAGKLIESAGLVNAFAGSNGGQASTEALTISNPQYIFCAEGVKKQLQESDKYKKLEAVQKNRVYEMNPTYMERQGRGMIQAVSFMAGTVYPELLEGTLPSSKPSEPASSAPASSGGSSSSSSSSATSGKTPASSGQSAGVVPSGTYKRGDKSDAVKALQTRLDQLGYMFTAISGEYTAGTEQAVKDFQYLNGMEVTGIADPNTVAKLNSSEAKKRES</sequence>
<feature type="domain" description="Peptidoglycan binding-like" evidence="4">
    <location>
        <begin position="357"/>
        <end position="412"/>
    </location>
</feature>
<evidence type="ECO:0000313" key="7">
    <source>
        <dbReference type="Proteomes" id="UP000754750"/>
    </source>
</evidence>
<name>A0A928Q3Z2_9FIRM</name>
<dbReference type="RefSeq" id="WP_326839771.1">
    <property type="nucleotide sequence ID" value="NZ_JBKWRC010000001.1"/>
</dbReference>
<dbReference type="Proteomes" id="UP000754750">
    <property type="component" value="Unassembled WGS sequence"/>
</dbReference>
<dbReference type="Pfam" id="PF01497">
    <property type="entry name" value="Peripla_BP_2"/>
    <property type="match status" value="1"/>
</dbReference>
<evidence type="ECO:0000256" key="1">
    <source>
        <dbReference type="ARBA" id="ARBA00008814"/>
    </source>
</evidence>
<dbReference type="Gene3D" id="3.40.50.1980">
    <property type="entry name" value="Nitrogenase molybdenum iron protein domain"/>
    <property type="match status" value="1"/>
</dbReference>
<organism evidence="6 7">
    <name type="scientific">Faecalispora sporosphaeroides</name>
    <dbReference type="NCBI Taxonomy" id="1549"/>
    <lineage>
        <taxon>Bacteria</taxon>
        <taxon>Bacillati</taxon>
        <taxon>Bacillota</taxon>
        <taxon>Clostridia</taxon>
        <taxon>Eubacteriales</taxon>
        <taxon>Oscillospiraceae</taxon>
        <taxon>Faecalispora</taxon>
    </lineage>
</organism>
<accession>A0A928Q3Z2</accession>
<proteinExistence type="inferred from homology"/>
<dbReference type="InterPro" id="IPR036365">
    <property type="entry name" value="PGBD-like_sf"/>
</dbReference>
<dbReference type="Gene3D" id="1.10.101.10">
    <property type="entry name" value="PGBD-like superfamily/PGBD"/>
    <property type="match status" value="1"/>
</dbReference>